<evidence type="ECO:0000313" key="2">
    <source>
        <dbReference type="Proteomes" id="UP000494165"/>
    </source>
</evidence>
<gene>
    <name evidence="1" type="ORF">CLODIP_2_CD05119</name>
</gene>
<accession>A0A8S1D594</accession>
<dbReference type="Proteomes" id="UP000494165">
    <property type="component" value="Unassembled WGS sequence"/>
</dbReference>
<name>A0A8S1D594_9INSE</name>
<comment type="caution">
    <text evidence="1">The sequence shown here is derived from an EMBL/GenBank/DDBJ whole genome shotgun (WGS) entry which is preliminary data.</text>
</comment>
<sequence length="83" mass="9822">MNQHFEAMLVLPLESLLNVPGLPVSYRFLNSQVSRLVKKLKMANLIDSFTSPESDICRRSTFKKLRKEEEQEWNNHFSFLQCY</sequence>
<keyword evidence="2" id="KW-1185">Reference proteome</keyword>
<organism evidence="1 2">
    <name type="scientific">Cloeon dipterum</name>
    <dbReference type="NCBI Taxonomy" id="197152"/>
    <lineage>
        <taxon>Eukaryota</taxon>
        <taxon>Metazoa</taxon>
        <taxon>Ecdysozoa</taxon>
        <taxon>Arthropoda</taxon>
        <taxon>Hexapoda</taxon>
        <taxon>Insecta</taxon>
        <taxon>Pterygota</taxon>
        <taxon>Palaeoptera</taxon>
        <taxon>Ephemeroptera</taxon>
        <taxon>Pisciforma</taxon>
        <taxon>Baetidae</taxon>
        <taxon>Cloeon</taxon>
    </lineage>
</organism>
<dbReference type="AlphaFoldDB" id="A0A8S1D594"/>
<evidence type="ECO:0000313" key="1">
    <source>
        <dbReference type="EMBL" id="CAB3376677.1"/>
    </source>
</evidence>
<proteinExistence type="predicted"/>
<protein>
    <submittedName>
        <fullName evidence="1">Uncharacterized protein</fullName>
    </submittedName>
</protein>
<reference evidence="1 2" key="1">
    <citation type="submission" date="2020-04" db="EMBL/GenBank/DDBJ databases">
        <authorList>
            <person name="Alioto T."/>
            <person name="Alioto T."/>
            <person name="Gomez Garrido J."/>
        </authorList>
    </citation>
    <scope>NUCLEOTIDE SEQUENCE [LARGE SCALE GENOMIC DNA]</scope>
</reference>
<dbReference type="EMBL" id="CADEPI010000131">
    <property type="protein sequence ID" value="CAB3376677.1"/>
    <property type="molecule type" value="Genomic_DNA"/>
</dbReference>